<evidence type="ECO:0000313" key="4">
    <source>
        <dbReference type="Proteomes" id="UP001157126"/>
    </source>
</evidence>
<proteinExistence type="predicted"/>
<name>A0ABQ6IJJ1_9MICO</name>
<feature type="domain" description="DUF7507" evidence="2">
    <location>
        <begin position="863"/>
        <end position="969"/>
    </location>
</feature>
<dbReference type="SUPFAM" id="SSF63829">
    <property type="entry name" value="Calcium-dependent phosphotriesterase"/>
    <property type="match status" value="1"/>
</dbReference>
<sequence>MALRVLASALVTVALVVVPSTWPVLAGGIQAAGMPTARPASAVPLIAGSSSDGRISVDVRTSTSTIVTPGTPVTFTYTVTNSSTTPAYQVSLTDTECGPITATSGLRSDGLRWWIPAGQSATYTCATPVDITQTGTTTASFRFVDTSGTSTISTATATSTVTLSSACSTIWYGSTPSASTVDGINTGSIGTVTSAGLTPEFFTYDLAPNTPRSRPMEHIRALGVDPTSGALFYIASPLITNDEAGLFRVNPDGSNNRRVTGPSQATNAERLAVDGDGTVWTWDEFNILWKLPAGATTWTRVGLPPGPWPASGAYADYGDIVFDGSGNLYLLGHDGGGIAYLSIIAAADLATLSTLSPVTTTRVRPSEARFYAGLAFGPDGRLYASMVAVLANQIVDVLDPVTGIGTRYTTARREAVGDLDDLASCAAPKGQLVATKTATTSRPAVEDGDEITYSVQVRNTGGAPVVGASLADVIPANTTYVPGSTTVNGSAVADVSGAMPFATRRTITGTSATGTIRPGVIPAGGTVTVSFKVRVAAGTLADRAVTGISNQATITSSAGTVRSDDPSRPTGTSAAPDPTITPLARTEVAVAKKASVTSVSGSGTVTYAYTVTNTGVDPLARVSLTDAARTDASGTTAPFSTATCASPTRRSGDANGNGLLDPTETWAYTCDQPLEWKPGDKDPTTVSNTATVTAVGDFTTKAVTATGSASVRVVPRPAHIDVVKTAGTVTGPDTTTGESSATYTVTVRNSGQLPTTYGDLVDIPAFAAGLEVLGVSWTGQTTGSGPGSTPVTLAPAGTALAAGATHTYTVTVRFAATSTTAVPTCDAGAGLSNAVTLPDGQEHGPTSDNTACLAPPAPPKTGVTITKSAGSPVDADADGVIDAGDTVAFTFTVGNTGSLTVTNVAVDDALLAQAGIAVTCAADRLAPGASTTCRSSRPYPLTQADVDSGALTNTATATAKPPYLDAVTSAETSVTVPLLRTPVLGLEKRVAAVTDVDKDGVTDPGDTISYRFTVINRGNVT</sequence>
<dbReference type="RefSeq" id="WP_284302110.1">
    <property type="nucleotide sequence ID" value="NZ_BSUO01000001.1"/>
</dbReference>
<protein>
    <recommendedName>
        <fullName evidence="2">DUF7507 domain-containing protein</fullName>
    </recommendedName>
</protein>
<dbReference type="Pfam" id="PF24346">
    <property type="entry name" value="DUF7507"/>
    <property type="match status" value="1"/>
</dbReference>
<dbReference type="InterPro" id="IPR047589">
    <property type="entry name" value="DUF11_rpt"/>
</dbReference>
<evidence type="ECO:0000313" key="3">
    <source>
        <dbReference type="EMBL" id="GMA38015.1"/>
    </source>
</evidence>
<dbReference type="Proteomes" id="UP001157126">
    <property type="component" value="Unassembled WGS sequence"/>
</dbReference>
<feature type="region of interest" description="Disordered" evidence="1">
    <location>
        <begin position="556"/>
        <end position="582"/>
    </location>
</feature>
<dbReference type="NCBIfam" id="TIGR01451">
    <property type="entry name" value="B_ant_repeat"/>
    <property type="match status" value="2"/>
</dbReference>
<organism evidence="3 4">
    <name type="scientific">Mobilicoccus caccae</name>
    <dbReference type="NCBI Taxonomy" id="1859295"/>
    <lineage>
        <taxon>Bacteria</taxon>
        <taxon>Bacillati</taxon>
        <taxon>Actinomycetota</taxon>
        <taxon>Actinomycetes</taxon>
        <taxon>Micrococcales</taxon>
        <taxon>Dermatophilaceae</taxon>
        <taxon>Mobilicoccus</taxon>
    </lineage>
</organism>
<dbReference type="InterPro" id="IPR055354">
    <property type="entry name" value="DUF7507"/>
</dbReference>
<reference evidence="4" key="1">
    <citation type="journal article" date="2019" name="Int. J. Syst. Evol. Microbiol.">
        <title>The Global Catalogue of Microorganisms (GCM) 10K type strain sequencing project: providing services to taxonomists for standard genome sequencing and annotation.</title>
        <authorList>
            <consortium name="The Broad Institute Genomics Platform"/>
            <consortium name="The Broad Institute Genome Sequencing Center for Infectious Disease"/>
            <person name="Wu L."/>
            <person name="Ma J."/>
        </authorList>
    </citation>
    <scope>NUCLEOTIDE SEQUENCE [LARGE SCALE GENOMIC DNA]</scope>
    <source>
        <strain evidence="4">NBRC 113072</strain>
    </source>
</reference>
<dbReference type="InterPro" id="IPR051172">
    <property type="entry name" value="Chlamydia_OmcB"/>
</dbReference>
<accession>A0ABQ6IJJ1</accession>
<comment type="caution">
    <text evidence="3">The sequence shown here is derived from an EMBL/GenBank/DDBJ whole genome shotgun (WGS) entry which is preliminary data.</text>
</comment>
<dbReference type="PANTHER" id="PTHR34819">
    <property type="entry name" value="LARGE CYSTEINE-RICH PERIPLASMIC PROTEIN OMCB"/>
    <property type="match status" value="1"/>
</dbReference>
<feature type="region of interest" description="Disordered" evidence="1">
    <location>
        <begin position="631"/>
        <end position="659"/>
    </location>
</feature>
<dbReference type="PANTHER" id="PTHR34819:SF3">
    <property type="entry name" value="CELL SURFACE PROTEIN"/>
    <property type="match status" value="1"/>
</dbReference>
<gene>
    <name evidence="3" type="ORF">GCM10025883_00600</name>
</gene>
<feature type="compositionally biased region" description="Polar residues" evidence="1">
    <location>
        <begin position="632"/>
        <end position="649"/>
    </location>
</feature>
<keyword evidence="4" id="KW-1185">Reference proteome</keyword>
<evidence type="ECO:0000259" key="2">
    <source>
        <dbReference type="Pfam" id="PF24346"/>
    </source>
</evidence>
<evidence type="ECO:0000256" key="1">
    <source>
        <dbReference type="SAM" id="MobiDB-lite"/>
    </source>
</evidence>
<dbReference type="EMBL" id="BSUO01000001">
    <property type="protein sequence ID" value="GMA38015.1"/>
    <property type="molecule type" value="Genomic_DNA"/>
</dbReference>